<feature type="transmembrane region" description="Helical" evidence="1">
    <location>
        <begin position="248"/>
        <end position="267"/>
    </location>
</feature>
<feature type="transmembrane region" description="Helical" evidence="1">
    <location>
        <begin position="75"/>
        <end position="95"/>
    </location>
</feature>
<feature type="transmembrane region" description="Helical" evidence="1">
    <location>
        <begin position="179"/>
        <end position="199"/>
    </location>
</feature>
<feature type="transmembrane region" description="Helical" evidence="1">
    <location>
        <begin position="320"/>
        <end position="338"/>
    </location>
</feature>
<evidence type="ECO:0000256" key="1">
    <source>
        <dbReference type="SAM" id="Phobius"/>
    </source>
</evidence>
<sequence>MRYFTPLIKLRTYLPLTIMLVSCLIVLINVSFKIIALQNLLFTANSLISPLITGCYLLILSFCNEQEQQQALNQSLLALYLFSIGIYLLVDLPGADSGLDNIVYQIVFEAIPRKFFSATAAFITCFYIPYFLSRYYYKALLSHPKKRMLLALAGGLSFFTIDFLLLFADPQAEQFSHMLVDSVLVTLALHLVVGILYLLSLLMQAPHVEYQPSRNQPPLFYSLTILAVISLLICLSCEYRLIEFGNGWLMTSSALLFPIVIMISSVVSEIYDIKANCILIAALIIAELVFEFLLMAIILLPSPDFFDLNPFYSLVMPRRVLASTAAIIITLVANTVILRNLKASSYGASRAFRVIIANMVANSLLCLVNYSLLFAGFYPYEQIMGLVLNSWVYKLITSIICLPIVLSLCDRYVESKLPDLHKRA</sequence>
<feature type="transmembrane region" description="Helical" evidence="1">
    <location>
        <begin position="279"/>
        <end position="300"/>
    </location>
</feature>
<evidence type="ECO:0000313" key="3">
    <source>
        <dbReference type="Proteomes" id="UP001595758"/>
    </source>
</evidence>
<dbReference type="Proteomes" id="UP001595758">
    <property type="component" value="Unassembled WGS sequence"/>
</dbReference>
<evidence type="ECO:0000313" key="2">
    <source>
        <dbReference type="EMBL" id="MFC3908373.1"/>
    </source>
</evidence>
<name>A0ABV8CDK4_9GAMM</name>
<organism evidence="2 3">
    <name type="scientific">Legionella dresdenensis</name>
    <dbReference type="NCBI Taxonomy" id="450200"/>
    <lineage>
        <taxon>Bacteria</taxon>
        <taxon>Pseudomonadati</taxon>
        <taxon>Pseudomonadota</taxon>
        <taxon>Gammaproteobacteria</taxon>
        <taxon>Legionellales</taxon>
        <taxon>Legionellaceae</taxon>
        <taxon>Legionella</taxon>
    </lineage>
</organism>
<keyword evidence="3" id="KW-1185">Reference proteome</keyword>
<keyword evidence="1" id="KW-1133">Transmembrane helix</keyword>
<gene>
    <name evidence="2" type="ORF">ACFORL_04695</name>
</gene>
<proteinExistence type="predicted"/>
<feature type="transmembrane region" description="Helical" evidence="1">
    <location>
        <begin position="219"/>
        <end position="242"/>
    </location>
</feature>
<dbReference type="EMBL" id="JBHSAB010000004">
    <property type="protein sequence ID" value="MFC3908373.1"/>
    <property type="molecule type" value="Genomic_DNA"/>
</dbReference>
<reference evidence="3" key="1">
    <citation type="journal article" date="2019" name="Int. J. Syst. Evol. Microbiol.">
        <title>The Global Catalogue of Microorganisms (GCM) 10K type strain sequencing project: providing services to taxonomists for standard genome sequencing and annotation.</title>
        <authorList>
            <consortium name="The Broad Institute Genomics Platform"/>
            <consortium name="The Broad Institute Genome Sequencing Center for Infectious Disease"/>
            <person name="Wu L."/>
            <person name="Ma J."/>
        </authorList>
    </citation>
    <scope>NUCLEOTIDE SEQUENCE [LARGE SCALE GENOMIC DNA]</scope>
    <source>
        <strain evidence="3">CCUG 59858</strain>
    </source>
</reference>
<feature type="transmembrane region" description="Helical" evidence="1">
    <location>
        <begin position="359"/>
        <end position="379"/>
    </location>
</feature>
<feature type="transmembrane region" description="Helical" evidence="1">
    <location>
        <begin position="149"/>
        <end position="167"/>
    </location>
</feature>
<feature type="transmembrane region" description="Helical" evidence="1">
    <location>
        <begin position="115"/>
        <end position="137"/>
    </location>
</feature>
<feature type="transmembrane region" description="Helical" evidence="1">
    <location>
        <begin position="42"/>
        <end position="63"/>
    </location>
</feature>
<keyword evidence="1" id="KW-0812">Transmembrane</keyword>
<feature type="transmembrane region" description="Helical" evidence="1">
    <location>
        <begin position="391"/>
        <end position="413"/>
    </location>
</feature>
<feature type="transmembrane region" description="Helical" evidence="1">
    <location>
        <begin position="12"/>
        <end position="36"/>
    </location>
</feature>
<accession>A0ABV8CDK4</accession>
<protein>
    <submittedName>
        <fullName evidence="2">VUT family protein</fullName>
    </submittedName>
</protein>
<dbReference type="RefSeq" id="WP_382341582.1">
    <property type="nucleotide sequence ID" value="NZ_JBHSAB010000004.1"/>
</dbReference>
<comment type="caution">
    <text evidence="2">The sequence shown here is derived from an EMBL/GenBank/DDBJ whole genome shotgun (WGS) entry which is preliminary data.</text>
</comment>
<dbReference type="Pfam" id="PF02592">
    <property type="entry name" value="Vut_1"/>
    <property type="match status" value="1"/>
</dbReference>
<keyword evidence="1" id="KW-0472">Membrane</keyword>
<dbReference type="InterPro" id="IPR003744">
    <property type="entry name" value="YhhQ"/>
</dbReference>
<dbReference type="PROSITE" id="PS51257">
    <property type="entry name" value="PROKAR_LIPOPROTEIN"/>
    <property type="match status" value="1"/>
</dbReference>